<feature type="compositionally biased region" description="Basic and acidic residues" evidence="1">
    <location>
        <begin position="147"/>
        <end position="157"/>
    </location>
</feature>
<name>A0A1J6KSG1_NICAT</name>
<protein>
    <submittedName>
        <fullName evidence="2">Uncharacterized protein</fullName>
    </submittedName>
</protein>
<evidence type="ECO:0000313" key="2">
    <source>
        <dbReference type="EMBL" id="OIT22041.1"/>
    </source>
</evidence>
<dbReference type="AlphaFoldDB" id="A0A1J6KSG1"/>
<feature type="compositionally biased region" description="Acidic residues" evidence="1">
    <location>
        <begin position="132"/>
        <end position="146"/>
    </location>
</feature>
<gene>
    <name evidence="2" type="ORF">A4A49_33403</name>
</gene>
<organism evidence="2 3">
    <name type="scientific">Nicotiana attenuata</name>
    <name type="common">Coyote tobacco</name>
    <dbReference type="NCBI Taxonomy" id="49451"/>
    <lineage>
        <taxon>Eukaryota</taxon>
        <taxon>Viridiplantae</taxon>
        <taxon>Streptophyta</taxon>
        <taxon>Embryophyta</taxon>
        <taxon>Tracheophyta</taxon>
        <taxon>Spermatophyta</taxon>
        <taxon>Magnoliopsida</taxon>
        <taxon>eudicotyledons</taxon>
        <taxon>Gunneridae</taxon>
        <taxon>Pentapetalae</taxon>
        <taxon>asterids</taxon>
        <taxon>lamiids</taxon>
        <taxon>Solanales</taxon>
        <taxon>Solanaceae</taxon>
        <taxon>Nicotianoideae</taxon>
        <taxon>Nicotianeae</taxon>
        <taxon>Nicotiana</taxon>
    </lineage>
</organism>
<accession>A0A1J6KSG1</accession>
<dbReference type="EMBL" id="MJEQ01003929">
    <property type="protein sequence ID" value="OIT22041.1"/>
    <property type="molecule type" value="Genomic_DNA"/>
</dbReference>
<dbReference type="Proteomes" id="UP000187609">
    <property type="component" value="Unassembled WGS sequence"/>
</dbReference>
<proteinExistence type="predicted"/>
<evidence type="ECO:0000256" key="1">
    <source>
        <dbReference type="SAM" id="MobiDB-lite"/>
    </source>
</evidence>
<dbReference type="Gramene" id="OIT22041">
    <property type="protein sequence ID" value="OIT22041"/>
    <property type="gene ID" value="A4A49_33403"/>
</dbReference>
<evidence type="ECO:0000313" key="3">
    <source>
        <dbReference type="Proteomes" id="UP000187609"/>
    </source>
</evidence>
<reference evidence="2" key="1">
    <citation type="submission" date="2016-11" db="EMBL/GenBank/DDBJ databases">
        <title>The genome of Nicotiana attenuata.</title>
        <authorList>
            <person name="Xu S."/>
            <person name="Brockmoeller T."/>
            <person name="Gaquerel E."/>
            <person name="Navarro A."/>
            <person name="Kuhl H."/>
            <person name="Gase K."/>
            <person name="Ling Z."/>
            <person name="Zhou W."/>
            <person name="Kreitzer C."/>
            <person name="Stanke M."/>
            <person name="Tang H."/>
            <person name="Lyons E."/>
            <person name="Pandey P."/>
            <person name="Pandey S.P."/>
            <person name="Timmermann B."/>
            <person name="Baldwin I.T."/>
        </authorList>
    </citation>
    <scope>NUCLEOTIDE SEQUENCE [LARGE SCALE GENOMIC DNA]</scope>
    <source>
        <strain evidence="2">UT</strain>
    </source>
</reference>
<comment type="caution">
    <text evidence="2">The sequence shown here is derived from an EMBL/GenBank/DDBJ whole genome shotgun (WGS) entry which is preliminary data.</text>
</comment>
<feature type="compositionally biased region" description="Basic and acidic residues" evidence="1">
    <location>
        <begin position="191"/>
        <end position="202"/>
    </location>
</feature>
<sequence length="260" mass="28558">MESSTTSHKRLKLKPEIRPNFSPVFVYHLYFISGEIVKSIILGDLQQECCLELLLHWATVEDGPDTINGPQPIEEPPLEEFETVIGGEGVAADGKDFSGNVEEEVASVENLKGGEGADEEEVASEVARSESDLDELPDEDDREVDEESRTFRNERITKKNATGRKKQPETASVPVGEAGIDRGQHPQNQRQQEDLHLLEKRGRGSGLATAESSTASGEKRPRTVGFGCYINTETGRTMLNPGLSSERVVDHGTRVKSALM</sequence>
<keyword evidence="3" id="KW-1185">Reference proteome</keyword>
<feature type="region of interest" description="Disordered" evidence="1">
    <location>
        <begin position="110"/>
        <end position="224"/>
    </location>
</feature>